<sequence length="276" mass="31182">MAYFTTLKRIIKTYSPKDVDIAARIIDSVYSPNYGVKIPVLSLSNFRGLLCTLRPPLHDIIDELNEFTDSVWSMLSETLPGLTECGRPTGSALMGSLRSFSDIDVVYVTDRLACWKTLDEHTQNKHIQPLPPRELQEWANREASTRGLPPGLVAKLYRPWARFVLGRRIVSLVFASAFARWKEERRVVIPGNKVKEIVVRVEPRNIELADFPAIVETLEGIYLVVYDGLFVPPLYDGGRFRVRGITSKILTESGEFDALIIGAREAVTFLEPLQHP</sequence>
<protein>
    <submittedName>
        <fullName evidence="1">Uncharacterized protein</fullName>
    </submittedName>
</protein>
<gene>
    <name evidence="1" type="ORF">Pdsh_00375</name>
</gene>
<proteinExistence type="predicted"/>
<evidence type="ECO:0000313" key="1">
    <source>
        <dbReference type="EMBL" id="OWJ55317.1"/>
    </source>
</evidence>
<keyword evidence="2" id="KW-1185">Reference proteome</keyword>
<name>A0A211YR52_9CREN</name>
<reference evidence="1 2" key="1">
    <citation type="submission" date="2017-05" db="EMBL/GenBank/DDBJ databases">
        <title>The draft genome of the hyperthermophilic archaeon 'Pyrodictium delaneyi strain Hulk', an iron and nitrate reducer, reveals the capacity for sulfate reduction.</title>
        <authorList>
            <person name="Demey L.M."/>
            <person name="Miller C."/>
            <person name="Manzella M."/>
            <person name="Reguera G."/>
            <person name="Kashefi K."/>
        </authorList>
    </citation>
    <scope>NUCLEOTIDE SEQUENCE [LARGE SCALE GENOMIC DNA]</scope>
    <source>
        <strain evidence="1 2">Hulk</strain>
    </source>
</reference>
<dbReference type="AlphaFoldDB" id="A0A211YR52"/>
<dbReference type="Proteomes" id="UP000196694">
    <property type="component" value="Unassembled WGS sequence"/>
</dbReference>
<accession>A0A211YR52</accession>
<comment type="caution">
    <text evidence="1">The sequence shown here is derived from an EMBL/GenBank/DDBJ whole genome shotgun (WGS) entry which is preliminary data.</text>
</comment>
<organism evidence="1 2">
    <name type="scientific">Pyrodictium delaneyi</name>
    <dbReference type="NCBI Taxonomy" id="1273541"/>
    <lineage>
        <taxon>Archaea</taxon>
        <taxon>Thermoproteota</taxon>
        <taxon>Thermoprotei</taxon>
        <taxon>Desulfurococcales</taxon>
        <taxon>Pyrodictiaceae</taxon>
        <taxon>Pyrodictium</taxon>
    </lineage>
</organism>
<evidence type="ECO:0000313" key="2">
    <source>
        <dbReference type="Proteomes" id="UP000196694"/>
    </source>
</evidence>
<dbReference type="EMBL" id="NCQP01000001">
    <property type="protein sequence ID" value="OWJ55317.1"/>
    <property type="molecule type" value="Genomic_DNA"/>
</dbReference>